<evidence type="ECO:0000256" key="1">
    <source>
        <dbReference type="SAM" id="MobiDB-lite"/>
    </source>
</evidence>
<organism evidence="3">
    <name type="scientific">Puccinia triticina (isolate 1-1 / race 1 (BBBD))</name>
    <name type="common">Brown leaf rust fungus</name>
    <dbReference type="NCBI Taxonomy" id="630390"/>
    <lineage>
        <taxon>Eukaryota</taxon>
        <taxon>Fungi</taxon>
        <taxon>Dikarya</taxon>
        <taxon>Basidiomycota</taxon>
        <taxon>Pucciniomycotina</taxon>
        <taxon>Pucciniomycetes</taxon>
        <taxon>Pucciniales</taxon>
        <taxon>Pucciniaceae</taxon>
        <taxon>Puccinia</taxon>
    </lineage>
</organism>
<dbReference type="EMBL" id="ADAS02000071">
    <property type="protein sequence ID" value="OAV92020.1"/>
    <property type="molecule type" value="Genomic_DNA"/>
</dbReference>
<dbReference type="AlphaFoldDB" id="A0A180GH47"/>
<dbReference type="VEuPathDB" id="FungiDB:PTTG_27799"/>
<evidence type="ECO:0000313" key="5">
    <source>
        <dbReference type="Proteomes" id="UP000005240"/>
    </source>
</evidence>
<feature type="compositionally biased region" description="Basic and acidic residues" evidence="1">
    <location>
        <begin position="105"/>
        <end position="128"/>
    </location>
</feature>
<evidence type="ECO:0000313" key="4">
    <source>
        <dbReference type="EnsemblFungi" id="PTTG_27799-t43_1-p1"/>
    </source>
</evidence>
<sequence length="375" mass="43404">MAPAPSPCSFKCSTTSRVPFWMLVWLTCLSLKNVQCTSAPDSANTWLPWAQTMQESDSPQDVLDFVTLPLPDSHPIDPDIDLRESDFDRNQLHFVSGPWPGSHSQRPESDSHPVPHDIDTRPRSETDSRQNLLDSPRPELDPISHEIASRTPPELAWLQDNIYFDDSPWPEIETHSIPDGINPHTPLVQHDRPNELNKLEIPGRESMETDSDDDELPFEIVSYERPPESERRVIFEAIRSMKQTNGGKLVNDEREDEYKILKISEDQTFHFLSQVVQKKNNQYLLHRFGLARLLDVPQEQYARVQEKRRRRAVSQFIDSAKKDRLNLKLLYTDPVISVFEDSILDLKERIGRKYSPPQANQLLKELELRFRSGPR</sequence>
<name>A0A180GH47_PUCT1</name>
<feature type="signal peptide" evidence="2">
    <location>
        <begin position="1"/>
        <end position="36"/>
    </location>
</feature>
<evidence type="ECO:0000313" key="3">
    <source>
        <dbReference type="EMBL" id="OAV92020.1"/>
    </source>
</evidence>
<reference evidence="3" key="2">
    <citation type="submission" date="2016-05" db="EMBL/GenBank/DDBJ databases">
        <title>Comparative analysis highlights variable genome content of wheat rusts and divergence of the mating loci.</title>
        <authorList>
            <person name="Cuomo C.A."/>
            <person name="Bakkeren G."/>
            <person name="Szabo L."/>
            <person name="Khalil H."/>
            <person name="Joly D."/>
            <person name="Goldberg J."/>
            <person name="Young S."/>
            <person name="Zeng Q."/>
            <person name="Fellers J."/>
        </authorList>
    </citation>
    <scope>NUCLEOTIDE SEQUENCE [LARGE SCALE GENOMIC DNA]</scope>
    <source>
        <strain evidence="3">1-1 BBBD Race 1</strain>
    </source>
</reference>
<dbReference type="EnsemblFungi" id="PTTG_27799-t43_1">
    <property type="protein sequence ID" value="PTTG_27799-t43_1-p1"/>
    <property type="gene ID" value="PTTG_27799"/>
</dbReference>
<keyword evidence="2" id="KW-0732">Signal</keyword>
<dbReference type="Proteomes" id="UP000005240">
    <property type="component" value="Unassembled WGS sequence"/>
</dbReference>
<reference evidence="4 5" key="3">
    <citation type="journal article" date="2017" name="G3 (Bethesda)">
        <title>Comparative analysis highlights variable genome content of wheat rusts and divergence of the mating loci.</title>
        <authorList>
            <person name="Cuomo C.A."/>
            <person name="Bakkeren G."/>
            <person name="Khalil H.B."/>
            <person name="Panwar V."/>
            <person name="Joly D."/>
            <person name="Linning R."/>
            <person name="Sakthikumar S."/>
            <person name="Song X."/>
            <person name="Adiconis X."/>
            <person name="Fan L."/>
            <person name="Goldberg J.M."/>
            <person name="Levin J.Z."/>
            <person name="Young S."/>
            <person name="Zeng Q."/>
            <person name="Anikster Y."/>
            <person name="Bruce M."/>
            <person name="Wang M."/>
            <person name="Yin C."/>
            <person name="McCallum B."/>
            <person name="Szabo L.J."/>
            <person name="Hulbert S."/>
            <person name="Chen X."/>
            <person name="Fellers J.P."/>
        </authorList>
    </citation>
    <scope>NUCLEOTIDE SEQUENCE</scope>
    <source>
        <strain evidence="5">Isolate 1-1 / race 1 (BBBD)</strain>
        <strain evidence="4">isolate 1-1 / race 1 (BBBD)</strain>
    </source>
</reference>
<evidence type="ECO:0000256" key="2">
    <source>
        <dbReference type="SAM" id="SignalP"/>
    </source>
</evidence>
<proteinExistence type="predicted"/>
<feature type="region of interest" description="Disordered" evidence="1">
    <location>
        <begin position="93"/>
        <end position="144"/>
    </location>
</feature>
<accession>A0A180GH47</accession>
<protein>
    <submittedName>
        <fullName evidence="3 4">Uncharacterized protein</fullName>
    </submittedName>
</protein>
<gene>
    <name evidence="3" type="ORF">PTTG_27799</name>
</gene>
<feature type="chain" id="PRO_5008109902" evidence="2">
    <location>
        <begin position="37"/>
        <end position="375"/>
    </location>
</feature>
<keyword evidence="5" id="KW-1185">Reference proteome</keyword>
<reference evidence="4" key="4">
    <citation type="submission" date="2025-05" db="UniProtKB">
        <authorList>
            <consortium name="EnsemblFungi"/>
        </authorList>
    </citation>
    <scope>IDENTIFICATION</scope>
    <source>
        <strain evidence="4">isolate 1-1 / race 1 (BBBD)</strain>
    </source>
</reference>
<reference evidence="3" key="1">
    <citation type="submission" date="2009-11" db="EMBL/GenBank/DDBJ databases">
        <authorList>
            <consortium name="The Broad Institute Genome Sequencing Platform"/>
            <person name="Ward D."/>
            <person name="Feldgarden M."/>
            <person name="Earl A."/>
            <person name="Young S.K."/>
            <person name="Zeng Q."/>
            <person name="Koehrsen M."/>
            <person name="Alvarado L."/>
            <person name="Berlin A."/>
            <person name="Bochicchio J."/>
            <person name="Borenstein D."/>
            <person name="Chapman S.B."/>
            <person name="Chen Z."/>
            <person name="Engels R."/>
            <person name="Freedman E."/>
            <person name="Gellesch M."/>
            <person name="Goldberg J."/>
            <person name="Griggs A."/>
            <person name="Gujja S."/>
            <person name="Heilman E."/>
            <person name="Heiman D."/>
            <person name="Hepburn T."/>
            <person name="Howarth C."/>
            <person name="Jen D."/>
            <person name="Larson L."/>
            <person name="Lewis B."/>
            <person name="Mehta T."/>
            <person name="Park D."/>
            <person name="Pearson M."/>
            <person name="Roberts A."/>
            <person name="Saif S."/>
            <person name="Shea T."/>
            <person name="Shenoy N."/>
            <person name="Sisk P."/>
            <person name="Stolte C."/>
            <person name="Sykes S."/>
            <person name="Thomson T."/>
            <person name="Walk T."/>
            <person name="White J."/>
            <person name="Yandava C."/>
            <person name="Izard J."/>
            <person name="Baranova O.V."/>
            <person name="Blanton J.M."/>
            <person name="Tanner A.C."/>
            <person name="Dewhirst F.E."/>
            <person name="Haas B."/>
            <person name="Nusbaum C."/>
            <person name="Birren B."/>
        </authorList>
    </citation>
    <scope>NUCLEOTIDE SEQUENCE [LARGE SCALE GENOMIC DNA]</scope>
    <source>
        <strain evidence="3">1-1 BBBD Race 1</strain>
    </source>
</reference>